<keyword evidence="1" id="KW-0812">Transmembrane</keyword>
<dbReference type="Proteomes" id="UP000674217">
    <property type="component" value="Unassembled WGS sequence"/>
</dbReference>
<proteinExistence type="predicted"/>
<evidence type="ECO:0000313" key="3">
    <source>
        <dbReference type="Proteomes" id="UP000674217"/>
    </source>
</evidence>
<keyword evidence="1" id="KW-1133">Transmembrane helix</keyword>
<keyword evidence="3" id="KW-1185">Reference proteome</keyword>
<accession>A0ABS5CV83</accession>
<sequence length="45" mass="4961">MNLKKMNLVELNAQEVKEIEGGFLLGILAGVLVIGLIKLAYEIFD</sequence>
<evidence type="ECO:0000313" key="2">
    <source>
        <dbReference type="EMBL" id="MBP4142536.1"/>
    </source>
</evidence>
<evidence type="ECO:0000256" key="1">
    <source>
        <dbReference type="SAM" id="Phobius"/>
    </source>
</evidence>
<comment type="caution">
    <text evidence="2">The sequence shown here is derived from an EMBL/GenBank/DDBJ whole genome shotgun (WGS) entry which is preliminary data.</text>
</comment>
<dbReference type="InterPro" id="IPR023991">
    <property type="entry name" value="Bacteriocin_IIb_lactobn/cerein"/>
</dbReference>
<dbReference type="NCBIfam" id="TIGR03949">
    <property type="entry name" value="bact_IIb_cerein"/>
    <property type="match status" value="1"/>
</dbReference>
<feature type="transmembrane region" description="Helical" evidence="1">
    <location>
        <begin position="21"/>
        <end position="41"/>
    </location>
</feature>
<keyword evidence="1" id="KW-0472">Membrane</keyword>
<name>A0ABS5CV83_9FLAO</name>
<gene>
    <name evidence="2" type="ORF">J3S90_12055</name>
</gene>
<reference evidence="2 3" key="1">
    <citation type="submission" date="2021-03" db="EMBL/GenBank/DDBJ databases">
        <title>Flavobacterium Flabelliformis Sp. Nov. And Flavobacterium Geliluteum Sp. Nov., Two Novel Multidrug Resistant Psychrophilic Species Isolated From Antarctica.</title>
        <authorList>
            <person name="Kralova S."/>
            <person name="Busse H.J."/>
            <person name="Bezdicek M."/>
            <person name="Nykrynova M."/>
            <person name="Kroupova E."/>
            <person name="Krsek D."/>
            <person name="Sedlacek I."/>
        </authorList>
    </citation>
    <scope>NUCLEOTIDE SEQUENCE [LARGE SCALE GENOMIC DNA]</scope>
    <source>
        <strain evidence="2 3">P4023</strain>
    </source>
</reference>
<protein>
    <submittedName>
        <fullName evidence="2">Class IIb bacteriocin, lactobin A/cerein 7B family</fullName>
    </submittedName>
</protein>
<dbReference type="EMBL" id="JAGFBU010000004">
    <property type="protein sequence ID" value="MBP4142536.1"/>
    <property type="molecule type" value="Genomic_DNA"/>
</dbReference>
<organism evidence="2 3">
    <name type="scientific">Flavobacterium flabelliforme</name>
    <dbReference type="NCBI Taxonomy" id="2816119"/>
    <lineage>
        <taxon>Bacteria</taxon>
        <taxon>Pseudomonadati</taxon>
        <taxon>Bacteroidota</taxon>
        <taxon>Flavobacteriia</taxon>
        <taxon>Flavobacteriales</taxon>
        <taxon>Flavobacteriaceae</taxon>
        <taxon>Flavobacterium</taxon>
    </lineage>
</organism>
<dbReference type="RefSeq" id="WP_210646389.1">
    <property type="nucleotide sequence ID" value="NZ_JAGFBU010000004.1"/>
</dbReference>